<dbReference type="Gene3D" id="3.30.450.20">
    <property type="entry name" value="PAS domain"/>
    <property type="match status" value="2"/>
</dbReference>
<keyword evidence="6 11" id="KW-1133">Transmembrane helix</keyword>
<dbReference type="GO" id="GO:0006935">
    <property type="term" value="P:chemotaxis"/>
    <property type="evidence" value="ECO:0007669"/>
    <property type="project" value="UniProtKB-KW"/>
</dbReference>
<protein>
    <submittedName>
        <fullName evidence="14">HAMP domain-containing protein</fullName>
    </submittedName>
</protein>
<keyword evidence="4" id="KW-0145">Chemotaxis</keyword>
<keyword evidence="2" id="KW-1003">Cell membrane</keyword>
<dbReference type="Gene3D" id="6.10.340.10">
    <property type="match status" value="1"/>
</dbReference>
<keyword evidence="15" id="KW-1185">Reference proteome</keyword>
<dbReference type="InterPro" id="IPR003660">
    <property type="entry name" value="HAMP_dom"/>
</dbReference>
<reference evidence="14 15" key="1">
    <citation type="submission" date="2018-12" db="EMBL/GenBank/DDBJ databases">
        <title>Bacillus chawlae sp. nov., Bacillus glennii sp. nov., and Bacillus saganii sp. nov. Isolated from the Vehicle Assembly Building at Kennedy Space Center where the Viking Spacecraft were Assembled.</title>
        <authorList>
            <person name="Seuylemezian A."/>
            <person name="Vaishampayan P."/>
        </authorList>
    </citation>
    <scope>NUCLEOTIDE SEQUENCE [LARGE SCALE GENOMIC DNA]</scope>
    <source>
        <strain evidence="14 15">L5</strain>
    </source>
</reference>
<dbReference type="Gene3D" id="1.10.287.950">
    <property type="entry name" value="Methyl-accepting chemotaxis protein"/>
    <property type="match status" value="1"/>
</dbReference>
<comment type="subcellular location">
    <subcellularLocation>
        <location evidence="1">Cell membrane</location>
        <topology evidence="1">Multi-pass membrane protein</topology>
    </subcellularLocation>
</comment>
<dbReference type="SMART" id="SM00283">
    <property type="entry name" value="MA"/>
    <property type="match status" value="1"/>
</dbReference>
<evidence type="ECO:0000256" key="2">
    <source>
        <dbReference type="ARBA" id="ARBA00022475"/>
    </source>
</evidence>
<dbReference type="SUPFAM" id="SSF103190">
    <property type="entry name" value="Sensory domain-like"/>
    <property type="match status" value="1"/>
</dbReference>
<keyword evidence="8 10" id="KW-0807">Transducer</keyword>
<dbReference type="InterPro" id="IPR033479">
    <property type="entry name" value="dCache_1"/>
</dbReference>
<evidence type="ECO:0000256" key="3">
    <source>
        <dbReference type="ARBA" id="ARBA00022481"/>
    </source>
</evidence>
<dbReference type="GO" id="GO:0005886">
    <property type="term" value="C:plasma membrane"/>
    <property type="evidence" value="ECO:0007669"/>
    <property type="project" value="UniProtKB-SubCell"/>
</dbReference>
<evidence type="ECO:0000313" key="14">
    <source>
        <dbReference type="EMBL" id="RUQ31953.1"/>
    </source>
</evidence>
<sequence length="656" mass="70663">MMLTFFKSSIRTKLIISFTVILLIPSLTIGWTSYTTSKEKVAEQMTLSASETVKLLSSNLDRFIEPEMQNIDYLAEKITGSTYNKQDILRTDTLNPFVSKHPEISTMFVGSTGGVFINSPQSKMPNGYDPRERPWYTAAMRDKGKVIITSPYVSKTTGDFVVGIAKVIKDGSGVLGCEVKLETLSEITKQVSIGKEGYPFILDKESKAIVHPTIKPSEEVKTDWSGKMFEAGSGKFDYNDGDEPKKLVFQTNEITGWKLGGTMFANEVEKEAEPIFNKTILVLGIALFLGGLLVYFITISITRPLKRLVYISEKTGQGDLTEKVDIHSKDELGQLGASFSKMSESLRSLLLEVRQSADQLSDSSAELRESADQTGQASEQIASTILNMAEGTDKQVENANKGSELVNELSDGIQQVAVSAQNVSVSAQHTLTRASGGERTIQESVKQMNSISHSVNASATSVKELGKYSGEIGKIVEVITAIAAQTNLLALNAAIEAARAGENGKGFAIVADEVRKLAEQSADSAKQIGVLVASIQKETGNAIQSMEITTKEVTEGIGVVHTAGESFHEIQHSISGVAEQVEQVSAAVQQMAAGTEQVVGSIETIANIAKEAAFGTQNVSAATEEQLASMEEIGASASSLSHMAEELQALISRFKI</sequence>
<dbReference type="CDD" id="cd12912">
    <property type="entry name" value="PDC2_MCP_like"/>
    <property type="match status" value="1"/>
</dbReference>
<evidence type="ECO:0000256" key="4">
    <source>
        <dbReference type="ARBA" id="ARBA00022500"/>
    </source>
</evidence>
<evidence type="ECO:0000259" key="12">
    <source>
        <dbReference type="PROSITE" id="PS50111"/>
    </source>
</evidence>
<dbReference type="PANTHER" id="PTHR32089">
    <property type="entry name" value="METHYL-ACCEPTING CHEMOTAXIS PROTEIN MCPB"/>
    <property type="match status" value="1"/>
</dbReference>
<dbReference type="Proteomes" id="UP000267430">
    <property type="component" value="Unassembled WGS sequence"/>
</dbReference>
<dbReference type="GO" id="GO:0007165">
    <property type="term" value="P:signal transduction"/>
    <property type="evidence" value="ECO:0007669"/>
    <property type="project" value="UniProtKB-KW"/>
</dbReference>
<dbReference type="PROSITE" id="PS50111">
    <property type="entry name" value="CHEMOTAXIS_TRANSDUC_2"/>
    <property type="match status" value="1"/>
</dbReference>
<dbReference type="InterPro" id="IPR004089">
    <property type="entry name" value="MCPsignal_dom"/>
</dbReference>
<evidence type="ECO:0000256" key="10">
    <source>
        <dbReference type="PROSITE-ProRule" id="PRU00284"/>
    </source>
</evidence>
<evidence type="ECO:0000256" key="1">
    <source>
        <dbReference type="ARBA" id="ARBA00004651"/>
    </source>
</evidence>
<gene>
    <name evidence="14" type="ORF">ELQ35_02980</name>
</gene>
<keyword evidence="7 11" id="KW-0472">Membrane</keyword>
<evidence type="ECO:0000256" key="5">
    <source>
        <dbReference type="ARBA" id="ARBA00022692"/>
    </source>
</evidence>
<evidence type="ECO:0000313" key="15">
    <source>
        <dbReference type="Proteomes" id="UP000267430"/>
    </source>
</evidence>
<organism evidence="14 15">
    <name type="scientific">Peribacillus cavernae</name>
    <dbReference type="NCBI Taxonomy" id="1674310"/>
    <lineage>
        <taxon>Bacteria</taxon>
        <taxon>Bacillati</taxon>
        <taxon>Bacillota</taxon>
        <taxon>Bacilli</taxon>
        <taxon>Bacillales</taxon>
        <taxon>Bacillaceae</taxon>
        <taxon>Peribacillus</taxon>
    </lineage>
</organism>
<proteinExistence type="inferred from homology"/>
<keyword evidence="3" id="KW-0488">Methylation</keyword>
<comment type="caution">
    <text evidence="14">The sequence shown here is derived from an EMBL/GenBank/DDBJ whole genome shotgun (WGS) entry which is preliminary data.</text>
</comment>
<keyword evidence="5 11" id="KW-0812">Transmembrane</keyword>
<dbReference type="PANTHER" id="PTHR32089:SF114">
    <property type="entry name" value="METHYL-ACCEPTING CHEMOTAXIS PROTEIN MCPB"/>
    <property type="match status" value="1"/>
</dbReference>
<accession>A0A3S0VH71</accession>
<evidence type="ECO:0000256" key="7">
    <source>
        <dbReference type="ARBA" id="ARBA00023136"/>
    </source>
</evidence>
<dbReference type="EMBL" id="RYZZ01000004">
    <property type="protein sequence ID" value="RUQ31953.1"/>
    <property type="molecule type" value="Genomic_DNA"/>
</dbReference>
<dbReference type="InterPro" id="IPR029151">
    <property type="entry name" value="Sensor-like_sf"/>
</dbReference>
<feature type="domain" description="HAMP" evidence="13">
    <location>
        <begin position="299"/>
        <end position="351"/>
    </location>
</feature>
<evidence type="ECO:0000256" key="6">
    <source>
        <dbReference type="ARBA" id="ARBA00022989"/>
    </source>
</evidence>
<comment type="similarity">
    <text evidence="9">Belongs to the methyl-accepting chemotaxis (MCP) protein family.</text>
</comment>
<dbReference type="CDD" id="cd18773">
    <property type="entry name" value="PDC1_HK_sensor"/>
    <property type="match status" value="1"/>
</dbReference>
<dbReference type="AlphaFoldDB" id="A0A3S0VH71"/>
<dbReference type="RefSeq" id="WP_126863353.1">
    <property type="nucleotide sequence ID" value="NZ_JAUSTX010000016.1"/>
</dbReference>
<dbReference type="OrthoDB" id="9760371at2"/>
<dbReference type="SUPFAM" id="SSF58104">
    <property type="entry name" value="Methyl-accepting chemotaxis protein (MCP) signaling domain"/>
    <property type="match status" value="1"/>
</dbReference>
<feature type="domain" description="Methyl-accepting transducer" evidence="12">
    <location>
        <begin position="370"/>
        <end position="606"/>
    </location>
</feature>
<evidence type="ECO:0000256" key="8">
    <source>
        <dbReference type="ARBA" id="ARBA00023224"/>
    </source>
</evidence>
<evidence type="ECO:0000256" key="11">
    <source>
        <dbReference type="SAM" id="Phobius"/>
    </source>
</evidence>
<feature type="transmembrane region" description="Helical" evidence="11">
    <location>
        <begin position="280"/>
        <end position="301"/>
    </location>
</feature>
<dbReference type="Pfam" id="PF02743">
    <property type="entry name" value="dCache_1"/>
    <property type="match status" value="1"/>
</dbReference>
<dbReference type="CDD" id="cd11386">
    <property type="entry name" value="MCP_signal"/>
    <property type="match status" value="1"/>
</dbReference>
<dbReference type="Pfam" id="PF00672">
    <property type="entry name" value="HAMP"/>
    <property type="match status" value="1"/>
</dbReference>
<dbReference type="Pfam" id="PF00015">
    <property type="entry name" value="MCPsignal"/>
    <property type="match status" value="1"/>
</dbReference>
<dbReference type="CDD" id="cd06225">
    <property type="entry name" value="HAMP"/>
    <property type="match status" value="1"/>
</dbReference>
<evidence type="ECO:0000259" key="13">
    <source>
        <dbReference type="PROSITE" id="PS50885"/>
    </source>
</evidence>
<name>A0A3S0VH71_9BACI</name>
<evidence type="ECO:0000256" key="9">
    <source>
        <dbReference type="ARBA" id="ARBA00029447"/>
    </source>
</evidence>
<dbReference type="SMART" id="SM00304">
    <property type="entry name" value="HAMP"/>
    <property type="match status" value="1"/>
</dbReference>
<dbReference type="PROSITE" id="PS50885">
    <property type="entry name" value="HAMP"/>
    <property type="match status" value="1"/>
</dbReference>